<keyword evidence="5" id="KW-1185">Reference proteome</keyword>
<dbReference type="GeneID" id="130465583"/>
<dbReference type="InterPro" id="IPR025452">
    <property type="entry name" value="DUF4218"/>
</dbReference>
<evidence type="ECO:0000313" key="5">
    <source>
        <dbReference type="Proteomes" id="UP000813463"/>
    </source>
</evidence>
<dbReference type="InterPro" id="IPR004242">
    <property type="entry name" value="Transposase_21"/>
</dbReference>
<evidence type="ECO:0000256" key="1">
    <source>
        <dbReference type="SAM" id="MobiDB-lite"/>
    </source>
</evidence>
<gene>
    <name evidence="6" type="primary">LOC130465583</name>
</gene>
<proteinExistence type="predicted"/>
<dbReference type="Pfam" id="PF13960">
    <property type="entry name" value="DUF4218"/>
    <property type="match status" value="1"/>
</dbReference>
<reference evidence="5" key="1">
    <citation type="journal article" date="2021" name="Nat. Commun.">
        <title>Genomic analyses provide insights into spinach domestication and the genetic basis of agronomic traits.</title>
        <authorList>
            <person name="Cai X."/>
            <person name="Sun X."/>
            <person name="Xu C."/>
            <person name="Sun H."/>
            <person name="Wang X."/>
            <person name="Ge C."/>
            <person name="Zhang Z."/>
            <person name="Wang Q."/>
            <person name="Fei Z."/>
            <person name="Jiao C."/>
            <person name="Wang Q."/>
        </authorList>
    </citation>
    <scope>NUCLEOTIDE SEQUENCE [LARGE SCALE GENOMIC DNA]</scope>
    <source>
        <strain evidence="5">cv. Varoflay</strain>
    </source>
</reference>
<evidence type="ECO:0008006" key="7">
    <source>
        <dbReference type="Google" id="ProtNLM"/>
    </source>
</evidence>
<dbReference type="Pfam" id="PF13952">
    <property type="entry name" value="DUF4216"/>
    <property type="match status" value="1"/>
</dbReference>
<feature type="region of interest" description="Disordered" evidence="1">
    <location>
        <begin position="1057"/>
        <end position="1083"/>
    </location>
</feature>
<accession>A0ABM3R437</accession>
<name>A0ABM3R437_SPIOL</name>
<evidence type="ECO:0000259" key="3">
    <source>
        <dbReference type="Pfam" id="PF13960"/>
    </source>
</evidence>
<dbReference type="PANTHER" id="PTHR48258:SF9">
    <property type="entry name" value="OS01G0348150 PROTEIN"/>
    <property type="match status" value="1"/>
</dbReference>
<dbReference type="InterPro" id="IPR025312">
    <property type="entry name" value="DUF4216"/>
</dbReference>
<dbReference type="Proteomes" id="UP000813463">
    <property type="component" value="Chromosome 1"/>
</dbReference>
<feature type="domain" description="Transposase-associated" evidence="4">
    <location>
        <begin position="3"/>
        <end position="75"/>
    </location>
</feature>
<evidence type="ECO:0000313" key="6">
    <source>
        <dbReference type="RefSeq" id="XP_056690376.1"/>
    </source>
</evidence>
<sequence length="1083" mass="124111">MDRKWMHAKRCSDDYELGVEDFISFAVEHSEDENNILCPCVECNNMVRLGVEVIRDHLITKGINQLYKCWLSHGEVLGDASSNVDTGMGFDTWMEDETHEELTYDDDGVEEMINALQESIQDCPEMLGNLSSDAKKPLYSGCSKFSRLSGVLKLLSIKASNGVTDKCFTEFMEAFHEILPEGNLLPSRTYDAKKMLTSIGLSYERIHACPNDCILYRKEYASLESCPECSVSRYKINKVPAKVMWYFPIIPRFRRLFSVPVEAKNLTWHADSDGREKDGMLRHPADSPQWVKIDKDFPDFGAEPRNLRLALATDGMNPHDNQRSTHSTWPVILMIYNLPPALCMKRKYMMLSTLISGPKQPGHDIDVYLAPLVEDLKLLWESGVEVFDAHRKENFNLKAMLFGTINDFPAYGNLSGYSVKGYNACPICDENTSSIRIPNSNKIVYMANRKGLPVKHRYRKWKKVFNGKCEEGKFPIPLSGDEIFKKVQGLNVKHGKLNANQLPSKGYKKESVFFGLPYWKNLYVRHFLDVMHIEKNICESLVGTLLNMPGKSKDGENARNDLAHLKIRKELHPVKKKGSRTYLPPACYTLSRKEKKVLCESLHGIKVPEGYSSNIKNLVSMKDLKLIGMKSHDYHILMEHLLPVAIRSILPDHVRDAITKLCIFFSEICSKEIDPSKLTSLQSGIIITLCQLEMYFPPSFFDIMVHLTVHLVREIQLCGPAYLRYMYPVERYMKILKDYVMNGSRPEGCIAERYVLEEAIEHCSQFLSSLEAVGIPKPRYSGGIEGKGIMGCKVLTISHDMLNQAHLYVLHNSTEVDSYVERHMDILRAQYRGKNEKWITDKHNSTFIEWLQVQVVKELDKSPSSISDRLKWLSRGPRRDVLSYSGYQINGYTFCTKDRDKEITNQNSGVTIVAEAMHISSTKDKNPIYAKMSYYGVIDHIWELDYSAFRLPIFCCRWVDNNSGVRLEKRHGFTLIDLNRTGSKDDLFILASQAKQVFYATDPANNRWSFVLSTNKRHPFQIHEIDDMEDASFMCPSGPPNDLADDQAPEDEFYVRNDHTEGMWIDDDDSEPSNTSKQKKRKY</sequence>
<dbReference type="InterPro" id="IPR029480">
    <property type="entry name" value="Transpos_assoc"/>
</dbReference>
<dbReference type="RefSeq" id="XP_056690376.1">
    <property type="nucleotide sequence ID" value="XM_056834398.1"/>
</dbReference>
<dbReference type="Pfam" id="PF13963">
    <property type="entry name" value="Transpos_assoc"/>
    <property type="match status" value="1"/>
</dbReference>
<dbReference type="Pfam" id="PF02992">
    <property type="entry name" value="Transposase_21"/>
    <property type="match status" value="1"/>
</dbReference>
<organism evidence="5 6">
    <name type="scientific">Spinacia oleracea</name>
    <name type="common">Spinach</name>
    <dbReference type="NCBI Taxonomy" id="3562"/>
    <lineage>
        <taxon>Eukaryota</taxon>
        <taxon>Viridiplantae</taxon>
        <taxon>Streptophyta</taxon>
        <taxon>Embryophyta</taxon>
        <taxon>Tracheophyta</taxon>
        <taxon>Spermatophyta</taxon>
        <taxon>Magnoliopsida</taxon>
        <taxon>eudicotyledons</taxon>
        <taxon>Gunneridae</taxon>
        <taxon>Pentapetalae</taxon>
        <taxon>Caryophyllales</taxon>
        <taxon>Chenopodiaceae</taxon>
        <taxon>Chenopodioideae</taxon>
        <taxon>Anserineae</taxon>
        <taxon>Spinacia</taxon>
    </lineage>
</organism>
<evidence type="ECO:0000259" key="2">
    <source>
        <dbReference type="Pfam" id="PF13952"/>
    </source>
</evidence>
<dbReference type="PANTHER" id="PTHR48258">
    <property type="entry name" value="DUF4218 DOMAIN-CONTAINING PROTEIN-RELATED"/>
    <property type="match status" value="1"/>
</dbReference>
<evidence type="ECO:0000259" key="4">
    <source>
        <dbReference type="Pfam" id="PF13963"/>
    </source>
</evidence>
<feature type="domain" description="DUF4216" evidence="2">
    <location>
        <begin position="942"/>
        <end position="1011"/>
    </location>
</feature>
<reference evidence="6" key="2">
    <citation type="submission" date="2025-08" db="UniProtKB">
        <authorList>
            <consortium name="RefSeq"/>
        </authorList>
    </citation>
    <scope>IDENTIFICATION</scope>
    <source>
        <tissue evidence="6">Leaf</tissue>
    </source>
</reference>
<feature type="domain" description="DUF4218" evidence="3">
    <location>
        <begin position="668"/>
        <end position="773"/>
    </location>
</feature>
<protein>
    <recommendedName>
        <fullName evidence="7">Transposase-associated domain-containing protein</fullName>
    </recommendedName>
</protein>